<dbReference type="AlphaFoldDB" id="A0A853DAH0"/>
<dbReference type="GO" id="GO:0003676">
    <property type="term" value="F:nucleic acid binding"/>
    <property type="evidence" value="ECO:0007669"/>
    <property type="project" value="InterPro"/>
</dbReference>
<dbReference type="GO" id="GO:0004519">
    <property type="term" value="F:endonuclease activity"/>
    <property type="evidence" value="ECO:0007669"/>
    <property type="project" value="InterPro"/>
</dbReference>
<dbReference type="RefSeq" id="WP_246305895.1">
    <property type="nucleotide sequence ID" value="NZ_JACCFW010000001.1"/>
</dbReference>
<accession>A0A853DAH0</accession>
<organism evidence="4 5">
    <name type="scientific">Allobranchiibius huperziae</name>
    <dbReference type="NCBI Taxonomy" id="1874116"/>
    <lineage>
        <taxon>Bacteria</taxon>
        <taxon>Bacillati</taxon>
        <taxon>Actinomycetota</taxon>
        <taxon>Actinomycetes</taxon>
        <taxon>Micrococcales</taxon>
        <taxon>Dermacoccaceae</taxon>
        <taxon>Allobranchiibius</taxon>
    </lineage>
</organism>
<dbReference type="InterPro" id="IPR003615">
    <property type="entry name" value="HNH_nuc"/>
</dbReference>
<comment type="similarity">
    <text evidence="1">Belongs to the Rv1128c/1148c/1588c/1702c/1945/3466 family.</text>
</comment>
<sequence>MSSTQGLAAVSDSAGGAVPAALSATDPLDEVGAICGRLNAAHADLIDLVAGLIEHESWAIGGIRSPEHWLTCFAGVSPATARDLVRIATRSAELPALSREVHAGRLSLGQAAVVAAHTPVGCDETVVDLAVHATVPQLRRALVKYDFATPTDEADTPPAPPDPFSVAAQPAELSMWCDHDRFHLTYSAPADIGALVQQALIEAKDALFLAAAGTSAPTEDPPGRRVRMADAMAHLATRSLHVGTTDVAGRADKFRIYLHLDTTGQGWLTTRGALPPHLLRKWTCDGVLQPVWETGGTPVNVGRAHRIVPRRTRRLVEDRDRGCTYPGCAAIHHLECHHITHWADGGPTNIANLISLCPHHHDRHHAGDFTIRPSGGRPGRFRFATRHGHPIEPAVGTAPPDATPPPVRPAPPPVRPAPPRYTGPTNEILHLDQVRFHRRGRPEPTDNGGTSS</sequence>
<dbReference type="InterPro" id="IPR003870">
    <property type="entry name" value="DUF222"/>
</dbReference>
<dbReference type="InterPro" id="IPR002711">
    <property type="entry name" value="HNH"/>
</dbReference>
<feature type="region of interest" description="Disordered" evidence="2">
    <location>
        <begin position="390"/>
        <end position="452"/>
    </location>
</feature>
<dbReference type="GO" id="GO:0008270">
    <property type="term" value="F:zinc ion binding"/>
    <property type="evidence" value="ECO:0007669"/>
    <property type="project" value="InterPro"/>
</dbReference>
<dbReference type="EMBL" id="JACCFW010000001">
    <property type="protein sequence ID" value="NYJ74252.1"/>
    <property type="molecule type" value="Genomic_DNA"/>
</dbReference>
<dbReference type="Pfam" id="PF02720">
    <property type="entry name" value="DUF222"/>
    <property type="match status" value="1"/>
</dbReference>
<evidence type="ECO:0000313" key="5">
    <source>
        <dbReference type="Proteomes" id="UP000571817"/>
    </source>
</evidence>
<protein>
    <recommendedName>
        <fullName evidence="3">HNH nuclease domain-containing protein</fullName>
    </recommendedName>
</protein>
<dbReference type="Proteomes" id="UP000571817">
    <property type="component" value="Unassembled WGS sequence"/>
</dbReference>
<comment type="caution">
    <text evidence="4">The sequence shown here is derived from an EMBL/GenBank/DDBJ whole genome shotgun (WGS) entry which is preliminary data.</text>
</comment>
<feature type="domain" description="HNH nuclease" evidence="3">
    <location>
        <begin position="311"/>
        <end position="362"/>
    </location>
</feature>
<evidence type="ECO:0000256" key="2">
    <source>
        <dbReference type="SAM" id="MobiDB-lite"/>
    </source>
</evidence>
<reference evidence="4 5" key="1">
    <citation type="submission" date="2020-07" db="EMBL/GenBank/DDBJ databases">
        <title>Sequencing the genomes of 1000 actinobacteria strains.</title>
        <authorList>
            <person name="Klenk H.-P."/>
        </authorList>
    </citation>
    <scope>NUCLEOTIDE SEQUENCE [LARGE SCALE GENOMIC DNA]</scope>
    <source>
        <strain evidence="4 5">DSM 29531</strain>
    </source>
</reference>
<dbReference type="Gene3D" id="1.10.30.50">
    <property type="match status" value="1"/>
</dbReference>
<gene>
    <name evidence="4" type="ORF">HNR15_001215</name>
</gene>
<keyword evidence="5" id="KW-1185">Reference proteome</keyword>
<dbReference type="SMART" id="SM00507">
    <property type="entry name" value="HNHc"/>
    <property type="match status" value="1"/>
</dbReference>
<proteinExistence type="inferred from homology"/>
<name>A0A853DAH0_9MICO</name>
<feature type="compositionally biased region" description="Pro residues" evidence="2">
    <location>
        <begin position="401"/>
        <end position="421"/>
    </location>
</feature>
<dbReference type="Pfam" id="PF01844">
    <property type="entry name" value="HNH"/>
    <property type="match status" value="1"/>
</dbReference>
<evidence type="ECO:0000259" key="3">
    <source>
        <dbReference type="SMART" id="SM00507"/>
    </source>
</evidence>
<evidence type="ECO:0000313" key="4">
    <source>
        <dbReference type="EMBL" id="NYJ74252.1"/>
    </source>
</evidence>
<dbReference type="CDD" id="cd00085">
    <property type="entry name" value="HNHc"/>
    <property type="match status" value="1"/>
</dbReference>
<evidence type="ECO:0000256" key="1">
    <source>
        <dbReference type="ARBA" id="ARBA00023450"/>
    </source>
</evidence>